<dbReference type="Proteomes" id="UP001279734">
    <property type="component" value="Unassembled WGS sequence"/>
</dbReference>
<name>A0AAD3TAP5_NEPGR</name>
<dbReference type="AlphaFoldDB" id="A0AAD3TAP5"/>
<evidence type="ECO:0000313" key="3">
    <source>
        <dbReference type="Proteomes" id="UP001279734"/>
    </source>
</evidence>
<evidence type="ECO:0000256" key="1">
    <source>
        <dbReference type="SAM" id="MobiDB-lite"/>
    </source>
</evidence>
<proteinExistence type="predicted"/>
<feature type="region of interest" description="Disordered" evidence="1">
    <location>
        <begin position="1"/>
        <end position="40"/>
    </location>
</feature>
<feature type="compositionally biased region" description="Basic and acidic residues" evidence="1">
    <location>
        <begin position="14"/>
        <end position="25"/>
    </location>
</feature>
<sequence length="150" mass="16662">MRDSALPFSPDGQSDDRVIRARDRGNGSATGGHGILEDENKSTPTNVLTFEFTFVRLFDALTNLPLLLPITVKSIPSLEVPNSLPLIWYWLGWTKPQGEVVTASLTGRRRSCRLRNGTCFCHLRLQILCSLRVVSLAILRLSSLDLDILA</sequence>
<organism evidence="2 3">
    <name type="scientific">Nepenthes gracilis</name>
    <name type="common">Slender pitcher plant</name>
    <dbReference type="NCBI Taxonomy" id="150966"/>
    <lineage>
        <taxon>Eukaryota</taxon>
        <taxon>Viridiplantae</taxon>
        <taxon>Streptophyta</taxon>
        <taxon>Embryophyta</taxon>
        <taxon>Tracheophyta</taxon>
        <taxon>Spermatophyta</taxon>
        <taxon>Magnoliopsida</taxon>
        <taxon>eudicotyledons</taxon>
        <taxon>Gunneridae</taxon>
        <taxon>Pentapetalae</taxon>
        <taxon>Caryophyllales</taxon>
        <taxon>Nepenthaceae</taxon>
        <taxon>Nepenthes</taxon>
    </lineage>
</organism>
<protein>
    <submittedName>
        <fullName evidence="2">Uncharacterized protein</fullName>
    </submittedName>
</protein>
<keyword evidence="3" id="KW-1185">Reference proteome</keyword>
<comment type="caution">
    <text evidence="2">The sequence shown here is derived from an EMBL/GenBank/DDBJ whole genome shotgun (WGS) entry which is preliminary data.</text>
</comment>
<dbReference type="EMBL" id="BSYO01000031">
    <property type="protein sequence ID" value="GMH26780.1"/>
    <property type="molecule type" value="Genomic_DNA"/>
</dbReference>
<evidence type="ECO:0000313" key="2">
    <source>
        <dbReference type="EMBL" id="GMH26780.1"/>
    </source>
</evidence>
<reference evidence="2" key="1">
    <citation type="submission" date="2023-05" db="EMBL/GenBank/DDBJ databases">
        <title>Nepenthes gracilis genome sequencing.</title>
        <authorList>
            <person name="Fukushima K."/>
        </authorList>
    </citation>
    <scope>NUCLEOTIDE SEQUENCE</scope>
    <source>
        <strain evidence="2">SING2019-196</strain>
    </source>
</reference>
<accession>A0AAD3TAP5</accession>
<gene>
    <name evidence="2" type="ORF">Nepgr_028623</name>
</gene>